<dbReference type="SUPFAM" id="SSF53474">
    <property type="entry name" value="alpha/beta-Hydrolases"/>
    <property type="match status" value="1"/>
</dbReference>
<dbReference type="AlphaFoldDB" id="A0A3L7IWL5"/>
<organism evidence="5 6">
    <name type="scientific">Mycetocola zhadangensis</name>
    <dbReference type="NCBI Taxonomy" id="1164595"/>
    <lineage>
        <taxon>Bacteria</taxon>
        <taxon>Bacillati</taxon>
        <taxon>Actinomycetota</taxon>
        <taxon>Actinomycetes</taxon>
        <taxon>Micrococcales</taxon>
        <taxon>Microbacteriaceae</taxon>
        <taxon>Mycetocola</taxon>
    </lineage>
</organism>
<comment type="caution">
    <text evidence="5">The sequence shown here is derived from an EMBL/GenBank/DDBJ whole genome shotgun (WGS) entry which is preliminary data.</text>
</comment>
<gene>
    <name evidence="5" type="ORF">D9V28_14125</name>
</gene>
<evidence type="ECO:0000256" key="1">
    <source>
        <dbReference type="ARBA" id="ARBA00010515"/>
    </source>
</evidence>
<dbReference type="Gene3D" id="3.40.50.1820">
    <property type="entry name" value="alpha/beta hydrolase"/>
    <property type="match status" value="1"/>
</dbReference>
<keyword evidence="6" id="KW-1185">Reference proteome</keyword>
<dbReference type="Proteomes" id="UP000282460">
    <property type="component" value="Unassembled WGS sequence"/>
</dbReference>
<evidence type="ECO:0000313" key="5">
    <source>
        <dbReference type="EMBL" id="RLQ81482.1"/>
    </source>
</evidence>
<sequence>MSSTQLRSSQSFATSRTASVLAISAATALLVSTVVSATPWPSALLIRSAFEAGARATVKEMLPYVPSSGISEELDVEIPLPSGSSTLDVFTPSNATGPLPTVVWVHGGAWISGSKTNVAPYLRILASRGYTTVGVSYPIAPETTYPTAVHDLNDTLAYITENADDLGVDPTRIILAGDSAGAQLASSLATVTTNPAYAHLLGVTPSLSSEQLIGTILHCGVYDLDAMADLNGLTAWGFKVALWAYTGTKDWSDTYAGTTMSTMDFVTDGFPPTFISGGNGDSLTWIQSVPMSTALKSQGVAVTELFWPASHEPALPHEYQFHLDFEEARSALDDTVTFLDRLTR</sequence>
<dbReference type="OrthoDB" id="9803828at2"/>
<dbReference type="Pfam" id="PF20434">
    <property type="entry name" value="BD-FAE"/>
    <property type="match status" value="1"/>
</dbReference>
<dbReference type="InterPro" id="IPR029058">
    <property type="entry name" value="AB_hydrolase_fold"/>
</dbReference>
<evidence type="ECO:0000259" key="4">
    <source>
        <dbReference type="Pfam" id="PF20434"/>
    </source>
</evidence>
<keyword evidence="2 5" id="KW-0378">Hydrolase</keyword>
<accession>A0A3L7IWL5</accession>
<dbReference type="PANTHER" id="PTHR48081">
    <property type="entry name" value="AB HYDROLASE SUPERFAMILY PROTEIN C4A8.06C"/>
    <property type="match status" value="1"/>
</dbReference>
<dbReference type="InterPro" id="IPR049492">
    <property type="entry name" value="BD-FAE-like_dom"/>
</dbReference>
<feature type="active site" evidence="3">
    <location>
        <position position="179"/>
    </location>
</feature>
<evidence type="ECO:0000256" key="3">
    <source>
        <dbReference type="PROSITE-ProRule" id="PRU10038"/>
    </source>
</evidence>
<reference evidence="5 6" key="1">
    <citation type="submission" date="2018-10" db="EMBL/GenBank/DDBJ databases">
        <authorList>
            <person name="Li J."/>
        </authorList>
    </citation>
    <scope>NUCLEOTIDE SEQUENCE [LARGE SCALE GENOMIC DNA]</scope>
    <source>
        <strain evidence="5 6">ZD1-4</strain>
    </source>
</reference>
<dbReference type="EMBL" id="RCWJ01000004">
    <property type="protein sequence ID" value="RLQ81482.1"/>
    <property type="molecule type" value="Genomic_DNA"/>
</dbReference>
<dbReference type="PROSITE" id="PS01174">
    <property type="entry name" value="LIPASE_GDXG_SER"/>
    <property type="match status" value="1"/>
</dbReference>
<dbReference type="InterPro" id="IPR033140">
    <property type="entry name" value="Lipase_GDXG_put_SER_AS"/>
</dbReference>
<feature type="domain" description="BD-FAE-like" evidence="4">
    <location>
        <begin position="87"/>
        <end position="288"/>
    </location>
</feature>
<dbReference type="RefSeq" id="WP_121660392.1">
    <property type="nucleotide sequence ID" value="NZ_BMEK01000003.1"/>
</dbReference>
<dbReference type="InterPro" id="IPR050300">
    <property type="entry name" value="GDXG_lipolytic_enzyme"/>
</dbReference>
<name>A0A3L7IWL5_9MICO</name>
<evidence type="ECO:0000313" key="6">
    <source>
        <dbReference type="Proteomes" id="UP000282460"/>
    </source>
</evidence>
<dbReference type="GO" id="GO:0016787">
    <property type="term" value="F:hydrolase activity"/>
    <property type="evidence" value="ECO:0007669"/>
    <property type="project" value="UniProtKB-KW"/>
</dbReference>
<protein>
    <submittedName>
        <fullName evidence="5">Alpha/beta hydrolase</fullName>
    </submittedName>
</protein>
<evidence type="ECO:0000256" key="2">
    <source>
        <dbReference type="ARBA" id="ARBA00022801"/>
    </source>
</evidence>
<proteinExistence type="inferred from homology"/>
<comment type="similarity">
    <text evidence="1">Belongs to the 'GDXG' lipolytic enzyme family.</text>
</comment>
<dbReference type="PANTHER" id="PTHR48081:SF6">
    <property type="entry name" value="PEPTIDASE S9 PROLYL OLIGOPEPTIDASE CATALYTIC DOMAIN-CONTAINING PROTEIN"/>
    <property type="match status" value="1"/>
</dbReference>